<comment type="similarity">
    <text evidence="2 6">Belongs to the ATG8 family.</text>
</comment>
<evidence type="ECO:0000256" key="5">
    <source>
        <dbReference type="PIRSR" id="PIRSR604241-50"/>
    </source>
</evidence>
<dbReference type="Pfam" id="PF02991">
    <property type="entry name" value="ATG8"/>
    <property type="match status" value="1"/>
</dbReference>
<evidence type="ECO:0000256" key="4">
    <source>
        <dbReference type="ARBA" id="ARBA00023288"/>
    </source>
</evidence>
<name>A0A803JSF3_XENTR</name>
<dbReference type="AlphaFoldDB" id="A0A803JSF3"/>
<accession>A0A803JSF3</accession>
<dbReference type="PANTHER" id="PTHR10969">
    <property type="entry name" value="MICROTUBULE-ASSOCIATED PROTEINS 1A/1B LIGHT CHAIN 3-RELATED"/>
    <property type="match status" value="1"/>
</dbReference>
<sequence length="153" mass="17460">ISLTSLRAVRESERLTLAGWCQQLPLCSGFYKLDNFLGHLKTDAPADSRIHEVNRVRSRFPYKIPVIVERSPQEKRLPQLEKIKFLVPPEITMGQFVNTIRCKLPLPPSHSLCVMVSGRQVASLAMTMSQVYSENRDQDGFLYLSYMSQDVFG</sequence>
<dbReference type="InParanoid" id="A0A803JSF3"/>
<comment type="subcellular location">
    <subcellularLocation>
        <location evidence="1">Membrane</location>
    </subcellularLocation>
</comment>
<dbReference type="GO" id="GO:0006914">
    <property type="term" value="P:autophagy"/>
    <property type="evidence" value="ECO:0007669"/>
    <property type="project" value="UniProtKB-KW"/>
</dbReference>
<keyword evidence="3" id="KW-0472">Membrane</keyword>
<evidence type="ECO:0000313" key="7">
    <source>
        <dbReference type="Ensembl" id="ENSXETP00000110929"/>
    </source>
</evidence>
<evidence type="ECO:0000256" key="1">
    <source>
        <dbReference type="ARBA" id="ARBA00004370"/>
    </source>
</evidence>
<organism evidence="7">
    <name type="scientific">Xenopus tropicalis</name>
    <name type="common">Western clawed frog</name>
    <name type="synonym">Silurana tropicalis</name>
    <dbReference type="NCBI Taxonomy" id="8364"/>
    <lineage>
        <taxon>Eukaryota</taxon>
        <taxon>Metazoa</taxon>
        <taxon>Chordata</taxon>
        <taxon>Craniata</taxon>
        <taxon>Vertebrata</taxon>
        <taxon>Euteleostomi</taxon>
        <taxon>Amphibia</taxon>
        <taxon>Batrachia</taxon>
        <taxon>Anura</taxon>
        <taxon>Pipoidea</taxon>
        <taxon>Pipidae</taxon>
        <taxon>Xenopodinae</taxon>
        <taxon>Xenopus</taxon>
        <taxon>Silurana</taxon>
    </lineage>
</organism>
<dbReference type="FunFam" id="3.10.20.90:FF:000398">
    <property type="entry name" value="Uncharacterized protein"/>
    <property type="match status" value="1"/>
</dbReference>
<reference evidence="7" key="2">
    <citation type="submission" date="2021-03" db="UniProtKB">
        <authorList>
            <consortium name="Ensembl"/>
        </authorList>
    </citation>
    <scope>IDENTIFICATION</scope>
</reference>
<dbReference type="InterPro" id="IPR029071">
    <property type="entry name" value="Ubiquitin-like_domsf"/>
</dbReference>
<dbReference type="Gene3D" id="3.10.20.90">
    <property type="entry name" value="Phosphatidylinositol 3-kinase Catalytic Subunit, Chain A, domain 1"/>
    <property type="match status" value="1"/>
</dbReference>
<gene>
    <name evidence="7" type="primary">LOC100496229</name>
</gene>
<evidence type="ECO:0000256" key="2">
    <source>
        <dbReference type="ARBA" id="ARBA00007293"/>
    </source>
</evidence>
<evidence type="ECO:0000256" key="3">
    <source>
        <dbReference type="ARBA" id="ARBA00023136"/>
    </source>
</evidence>
<dbReference type="Ensembl" id="ENSXETT00000112210">
    <property type="protein sequence ID" value="ENSXETP00000110929"/>
    <property type="gene ID" value="ENSXETG00000046453"/>
</dbReference>
<evidence type="ECO:0000256" key="6">
    <source>
        <dbReference type="RuleBase" id="RU004384"/>
    </source>
</evidence>
<dbReference type="SUPFAM" id="SSF54236">
    <property type="entry name" value="Ubiquitin-like"/>
    <property type="match status" value="1"/>
</dbReference>
<dbReference type="InterPro" id="IPR004241">
    <property type="entry name" value="Atg8-like"/>
</dbReference>
<dbReference type="GO" id="GO:0016020">
    <property type="term" value="C:membrane"/>
    <property type="evidence" value="ECO:0007669"/>
    <property type="project" value="UniProtKB-SubCell"/>
</dbReference>
<proteinExistence type="inferred from homology"/>
<reference evidence="7" key="1">
    <citation type="journal article" date="2010" name="Science">
        <title>The genome of the Western clawed frog Xenopus tropicalis.</title>
        <authorList>
            <person name="Hellsten U."/>
            <person name="Harland R.M."/>
            <person name="Gilchrist M.J."/>
            <person name="Hendrix D."/>
            <person name="Jurka J."/>
            <person name="Kapitonov V."/>
            <person name="Ovcharenko I."/>
            <person name="Putnam N.H."/>
            <person name="Shu S."/>
            <person name="Taher L."/>
            <person name="Blitz I.L."/>
            <person name="Blumberg B."/>
            <person name="Dichmann D.S."/>
            <person name="Dubchak I."/>
            <person name="Amaya E."/>
            <person name="Detter J.C."/>
            <person name="Fletcher R."/>
            <person name="Gerhard D.S."/>
            <person name="Goodstein D."/>
            <person name="Graves T."/>
            <person name="Grigoriev I.V."/>
            <person name="Grimwood J."/>
            <person name="Kawashima T."/>
            <person name="Lindquist E."/>
            <person name="Lucas S.M."/>
            <person name="Mead P.E."/>
            <person name="Mitros T."/>
            <person name="Ogino H."/>
            <person name="Ohta Y."/>
            <person name="Poliakov A.V."/>
            <person name="Pollet N."/>
            <person name="Robert J."/>
            <person name="Salamov A."/>
            <person name="Sater A.K."/>
            <person name="Schmutz J."/>
            <person name="Terry A."/>
            <person name="Vize P.D."/>
            <person name="Warren W.C."/>
            <person name="Wells D."/>
            <person name="Wills A."/>
            <person name="Wilson R.K."/>
            <person name="Zimmerman L.B."/>
            <person name="Zorn A.M."/>
            <person name="Grainger R."/>
            <person name="Grammer T."/>
            <person name="Khokha M.K."/>
            <person name="Richardson P.M."/>
            <person name="Rokhsar D.S."/>
        </authorList>
    </citation>
    <scope>NUCLEOTIDE SEQUENCE [LARGE SCALE GENOMIC DNA]</scope>
    <source>
        <strain evidence="7">Nigerian</strain>
    </source>
</reference>
<dbReference type="GeneTree" id="ENSGT00940000161852"/>
<keyword evidence="4 5" id="KW-0449">Lipoprotein</keyword>
<keyword evidence="6" id="KW-0072">Autophagy</keyword>
<protein>
    <submittedName>
        <fullName evidence="7">Microtubule-associated proteins 1A/1B light chain 3C</fullName>
    </submittedName>
</protein>
<feature type="lipid moiety-binding region" description="Phosphatidylserine amidated glycine; alternate" evidence="5">
    <location>
        <position position="153"/>
    </location>
</feature>